<evidence type="ECO:0000313" key="4">
    <source>
        <dbReference type="Proteomes" id="UP000440578"/>
    </source>
</evidence>
<reference evidence="3 4" key="1">
    <citation type="submission" date="2019-07" db="EMBL/GenBank/DDBJ databases">
        <title>Draft genome assembly of a fouling barnacle, Amphibalanus amphitrite (Darwin, 1854): The first reference genome for Thecostraca.</title>
        <authorList>
            <person name="Kim W."/>
        </authorList>
    </citation>
    <scope>NUCLEOTIDE SEQUENCE [LARGE SCALE GENOMIC DNA]</scope>
    <source>
        <strain evidence="3">SNU_AA5</strain>
        <tissue evidence="3">Soma without cirri and trophi</tissue>
    </source>
</reference>
<dbReference type="Gene3D" id="3.10.100.10">
    <property type="entry name" value="Mannose-Binding Protein A, subunit A"/>
    <property type="match status" value="1"/>
</dbReference>
<dbReference type="SUPFAM" id="SSF56436">
    <property type="entry name" value="C-type lectin-like"/>
    <property type="match status" value="1"/>
</dbReference>
<dbReference type="AlphaFoldDB" id="A0A6A4W2H5"/>
<feature type="signal peptide" evidence="1">
    <location>
        <begin position="1"/>
        <end position="19"/>
    </location>
</feature>
<dbReference type="InterPro" id="IPR001304">
    <property type="entry name" value="C-type_lectin-like"/>
</dbReference>
<organism evidence="3 4">
    <name type="scientific">Amphibalanus amphitrite</name>
    <name type="common">Striped barnacle</name>
    <name type="synonym">Balanus amphitrite</name>
    <dbReference type="NCBI Taxonomy" id="1232801"/>
    <lineage>
        <taxon>Eukaryota</taxon>
        <taxon>Metazoa</taxon>
        <taxon>Ecdysozoa</taxon>
        <taxon>Arthropoda</taxon>
        <taxon>Crustacea</taxon>
        <taxon>Multicrustacea</taxon>
        <taxon>Cirripedia</taxon>
        <taxon>Thoracica</taxon>
        <taxon>Thoracicalcarea</taxon>
        <taxon>Balanomorpha</taxon>
        <taxon>Balanoidea</taxon>
        <taxon>Balanidae</taxon>
        <taxon>Amphibalaninae</taxon>
        <taxon>Amphibalanus</taxon>
    </lineage>
</organism>
<comment type="caution">
    <text evidence="3">The sequence shown here is derived from an EMBL/GenBank/DDBJ whole genome shotgun (WGS) entry which is preliminary data.</text>
</comment>
<dbReference type="Pfam" id="PF00059">
    <property type="entry name" value="Lectin_C"/>
    <property type="match status" value="1"/>
</dbReference>
<dbReference type="CDD" id="cd00037">
    <property type="entry name" value="CLECT"/>
    <property type="match status" value="1"/>
</dbReference>
<dbReference type="InterPro" id="IPR016186">
    <property type="entry name" value="C-type_lectin-like/link_sf"/>
</dbReference>
<dbReference type="PROSITE" id="PS50041">
    <property type="entry name" value="C_TYPE_LECTIN_2"/>
    <property type="match status" value="1"/>
</dbReference>
<dbReference type="InterPro" id="IPR016187">
    <property type="entry name" value="CTDL_fold"/>
</dbReference>
<proteinExistence type="predicted"/>
<evidence type="ECO:0000259" key="2">
    <source>
        <dbReference type="PROSITE" id="PS50041"/>
    </source>
</evidence>
<feature type="chain" id="PRO_5025560729" description="C-type lectin domain-containing protein" evidence="1">
    <location>
        <begin position="20"/>
        <end position="299"/>
    </location>
</feature>
<dbReference type="Proteomes" id="UP000440578">
    <property type="component" value="Unassembled WGS sequence"/>
</dbReference>
<accession>A0A6A4W2H5</accession>
<protein>
    <recommendedName>
        <fullName evidence="2">C-type lectin domain-containing protein</fullName>
    </recommendedName>
</protein>
<keyword evidence="4" id="KW-1185">Reference proteome</keyword>
<evidence type="ECO:0000313" key="3">
    <source>
        <dbReference type="EMBL" id="KAF0301466.1"/>
    </source>
</evidence>
<sequence>MRPRASLIVLVILPAMLLAALVPEPTLETFRLVWDLPLLGWRQVWAPSLITCIARCRQASGCEAAQWTGGCRLADVEASAGGETPNGGSGEVWMYRRVKLSGVLEPAPATTQATAVAAVAVTAVVVVTAGSSSQVAVEPDLTATPPCTFTTPTVTPTTTVAPPTSATGVIVDGRCYWRTSSSWFLSYNEARNSCQRQRDGGDLASIYTQPQLAFLWSDPNRPNDEEWLGLYTGTFGGFRNPDGSPVPKGVTWTTGGVLGSHLVLPRGRTQGELERVVGPTLGVPGALYPGMVCDVPMAG</sequence>
<gene>
    <name evidence="3" type="ORF">FJT64_026228</name>
</gene>
<name>A0A6A4W2H5_AMPAM</name>
<feature type="domain" description="C-type lectin" evidence="2">
    <location>
        <begin position="171"/>
        <end position="255"/>
    </location>
</feature>
<keyword evidence="1" id="KW-0732">Signal</keyword>
<dbReference type="EMBL" id="VIIS01001160">
    <property type="protein sequence ID" value="KAF0301466.1"/>
    <property type="molecule type" value="Genomic_DNA"/>
</dbReference>
<evidence type="ECO:0000256" key="1">
    <source>
        <dbReference type="SAM" id="SignalP"/>
    </source>
</evidence>